<dbReference type="SUPFAM" id="SSF46689">
    <property type="entry name" value="Homeodomain-like"/>
    <property type="match status" value="1"/>
</dbReference>
<accession>A0A428ZRI4</accession>
<dbReference type="PROSITE" id="PS50977">
    <property type="entry name" value="HTH_TETR_2"/>
    <property type="match status" value="1"/>
</dbReference>
<dbReference type="OrthoDB" id="5242485at2"/>
<dbReference type="PANTHER" id="PTHR30055:SF187">
    <property type="entry name" value="TRANSCRIPTIONAL REGULATORY PROTEIN"/>
    <property type="match status" value="1"/>
</dbReference>
<dbReference type="Proteomes" id="UP000287547">
    <property type="component" value="Unassembled WGS sequence"/>
</dbReference>
<sequence length="206" mass="22652">MYHPVSRDIVIGVTTVEDTFRQRLLDGLAAAIVQDGYRATTVADIVRRAKTSRRTFYEHFTSKEECFAALLTEANAEMIRYITAAVDPKAPWQRQIRQAVEAWIACAESTPAIMVSWIRDLPSLGSASRQLQRGMMDAFIDMVQSLTDTEELRAAGVRPVSRQEAIILLGGLRELIATTVEDGGRPSDISEVAVRSTLALLGPASS</sequence>
<dbReference type="InterPro" id="IPR009057">
    <property type="entry name" value="Homeodomain-like_sf"/>
</dbReference>
<gene>
    <name evidence="4" type="ORF">DMH04_03780</name>
</gene>
<dbReference type="InterPro" id="IPR001647">
    <property type="entry name" value="HTH_TetR"/>
</dbReference>
<dbReference type="GO" id="GO:0000976">
    <property type="term" value="F:transcription cis-regulatory region binding"/>
    <property type="evidence" value="ECO:0007669"/>
    <property type="project" value="TreeGrafter"/>
</dbReference>
<evidence type="ECO:0000256" key="2">
    <source>
        <dbReference type="PROSITE-ProRule" id="PRU00335"/>
    </source>
</evidence>
<evidence type="ECO:0000313" key="5">
    <source>
        <dbReference type="Proteomes" id="UP000287547"/>
    </source>
</evidence>
<dbReference type="EMBL" id="QHKI01000002">
    <property type="protein sequence ID" value="RSM90593.1"/>
    <property type="molecule type" value="Genomic_DNA"/>
</dbReference>
<proteinExistence type="predicted"/>
<protein>
    <submittedName>
        <fullName evidence="4">TetR/AcrR family transcriptional regulator</fullName>
    </submittedName>
</protein>
<dbReference type="Gene3D" id="1.10.357.10">
    <property type="entry name" value="Tetracycline Repressor, domain 2"/>
    <property type="match status" value="1"/>
</dbReference>
<feature type="DNA-binding region" description="H-T-H motif" evidence="2">
    <location>
        <begin position="41"/>
        <end position="60"/>
    </location>
</feature>
<dbReference type="Pfam" id="PF00440">
    <property type="entry name" value="TetR_N"/>
    <property type="match status" value="1"/>
</dbReference>
<organism evidence="4 5">
    <name type="scientific">Kibdelosporangium aridum</name>
    <dbReference type="NCBI Taxonomy" id="2030"/>
    <lineage>
        <taxon>Bacteria</taxon>
        <taxon>Bacillati</taxon>
        <taxon>Actinomycetota</taxon>
        <taxon>Actinomycetes</taxon>
        <taxon>Pseudonocardiales</taxon>
        <taxon>Pseudonocardiaceae</taxon>
        <taxon>Kibdelosporangium</taxon>
    </lineage>
</organism>
<evidence type="ECO:0000313" key="4">
    <source>
        <dbReference type="EMBL" id="RSM90593.1"/>
    </source>
</evidence>
<dbReference type="PANTHER" id="PTHR30055">
    <property type="entry name" value="HTH-TYPE TRANSCRIPTIONAL REGULATOR RUTR"/>
    <property type="match status" value="1"/>
</dbReference>
<comment type="caution">
    <text evidence="4">The sequence shown here is derived from an EMBL/GenBank/DDBJ whole genome shotgun (WGS) entry which is preliminary data.</text>
</comment>
<dbReference type="AlphaFoldDB" id="A0A428ZRI4"/>
<name>A0A428ZRI4_KIBAR</name>
<reference evidence="4 5" key="1">
    <citation type="submission" date="2018-05" db="EMBL/GenBank/DDBJ databases">
        <title>Evolution of GPA BGCs.</title>
        <authorList>
            <person name="Waglechner N."/>
            <person name="Wright G.D."/>
        </authorList>
    </citation>
    <scope>NUCLEOTIDE SEQUENCE [LARGE SCALE GENOMIC DNA]</scope>
    <source>
        <strain evidence="4 5">A82846</strain>
    </source>
</reference>
<dbReference type="GO" id="GO:0003700">
    <property type="term" value="F:DNA-binding transcription factor activity"/>
    <property type="evidence" value="ECO:0007669"/>
    <property type="project" value="TreeGrafter"/>
</dbReference>
<feature type="domain" description="HTH tetR-type" evidence="3">
    <location>
        <begin position="18"/>
        <end position="78"/>
    </location>
</feature>
<keyword evidence="1 2" id="KW-0238">DNA-binding</keyword>
<evidence type="ECO:0000256" key="1">
    <source>
        <dbReference type="ARBA" id="ARBA00023125"/>
    </source>
</evidence>
<dbReference type="InterPro" id="IPR050109">
    <property type="entry name" value="HTH-type_TetR-like_transc_reg"/>
</dbReference>
<evidence type="ECO:0000259" key="3">
    <source>
        <dbReference type="PROSITE" id="PS50977"/>
    </source>
</evidence>